<keyword evidence="9" id="KW-1185">Reference proteome</keyword>
<evidence type="ECO:0000256" key="2">
    <source>
        <dbReference type="ARBA" id="ARBA00022475"/>
    </source>
</evidence>
<dbReference type="Pfam" id="PF02687">
    <property type="entry name" value="FtsX"/>
    <property type="match status" value="1"/>
</dbReference>
<dbReference type="GO" id="GO:0005886">
    <property type="term" value="C:plasma membrane"/>
    <property type="evidence" value="ECO:0007669"/>
    <property type="project" value="UniProtKB-SubCell"/>
</dbReference>
<evidence type="ECO:0000256" key="5">
    <source>
        <dbReference type="ARBA" id="ARBA00023136"/>
    </source>
</evidence>
<keyword evidence="2" id="KW-1003">Cell membrane</keyword>
<dbReference type="InterPro" id="IPR003838">
    <property type="entry name" value="ABC3_permease_C"/>
</dbReference>
<evidence type="ECO:0000256" key="4">
    <source>
        <dbReference type="ARBA" id="ARBA00022989"/>
    </source>
</evidence>
<dbReference type="PANTHER" id="PTHR43738:SF2">
    <property type="entry name" value="ABC TRANSPORTER PERMEASE"/>
    <property type="match status" value="1"/>
</dbReference>
<dbReference type="AlphaFoldDB" id="A0A8B2P3K1"/>
<evidence type="ECO:0000313" key="9">
    <source>
        <dbReference type="Proteomes" id="UP000249590"/>
    </source>
</evidence>
<feature type="transmembrane region" description="Helical" evidence="6">
    <location>
        <begin position="21"/>
        <end position="41"/>
    </location>
</feature>
<feature type="transmembrane region" description="Helical" evidence="6">
    <location>
        <begin position="359"/>
        <end position="391"/>
    </location>
</feature>
<feature type="domain" description="ABC3 transporter permease C-terminal" evidence="7">
    <location>
        <begin position="320"/>
        <end position="432"/>
    </location>
</feature>
<name>A0A8B2P3K1_9HYPH</name>
<feature type="transmembrane region" description="Helical" evidence="6">
    <location>
        <begin position="411"/>
        <end position="433"/>
    </location>
</feature>
<evidence type="ECO:0000256" key="1">
    <source>
        <dbReference type="ARBA" id="ARBA00004651"/>
    </source>
</evidence>
<gene>
    <name evidence="8" type="ORF">DLJ53_05755</name>
</gene>
<comment type="subcellular location">
    <subcellularLocation>
        <location evidence="1">Cell membrane</location>
        <topology evidence="1">Multi-pass membrane protein</topology>
    </subcellularLocation>
</comment>
<proteinExistence type="predicted"/>
<reference evidence="8 9" key="1">
    <citation type="submission" date="2018-05" db="EMBL/GenBank/DDBJ databases">
        <title>Acuticoccus sediminis sp. nov., isolated from deep-sea sediment of Indian Ocean.</title>
        <authorList>
            <person name="Liu X."/>
            <person name="Lai Q."/>
            <person name="Du Y."/>
            <person name="Sun F."/>
            <person name="Zhang X."/>
            <person name="Wang S."/>
            <person name="Shao Z."/>
        </authorList>
    </citation>
    <scope>NUCLEOTIDE SEQUENCE [LARGE SCALE GENOMIC DNA]</scope>
    <source>
        <strain evidence="8 9">PTG4-2</strain>
    </source>
</reference>
<dbReference type="PANTHER" id="PTHR43738">
    <property type="entry name" value="ABC TRANSPORTER, MEMBRANE PROTEIN"/>
    <property type="match status" value="1"/>
</dbReference>
<dbReference type="Proteomes" id="UP000249590">
    <property type="component" value="Unassembled WGS sequence"/>
</dbReference>
<evidence type="ECO:0000256" key="6">
    <source>
        <dbReference type="SAM" id="Phobius"/>
    </source>
</evidence>
<organism evidence="8 9">
    <name type="scientific">Acuticoccus sediminis</name>
    <dbReference type="NCBI Taxonomy" id="2184697"/>
    <lineage>
        <taxon>Bacteria</taxon>
        <taxon>Pseudomonadati</taxon>
        <taxon>Pseudomonadota</taxon>
        <taxon>Alphaproteobacteria</taxon>
        <taxon>Hyphomicrobiales</taxon>
        <taxon>Amorphaceae</taxon>
        <taxon>Acuticoccus</taxon>
    </lineage>
</organism>
<sequence>MPAYWVQLRDYWDGLAPNTQDALLTAGLLAPALLLGLILIAGFRPFPLVGAMLWRFRLTNVMFVALIAVSVGIGVGLIAQERGLRAGTARAADKFDLVLAAPGSEMTMLLAAVYLQPADVPLLDGKIYEEVASDARVRIAAPIAFGDSVDGAPVVGTTPRFVEYLAGTLAEGRVFADEAEAVVGASVPLAVGDEFEPAHGMGPEADEHAHEEEHFHVVGRMAPTGSPWDRAVMVPIEAVWHVHGLSDGHAEGWDGTVGEPFDAAAFPGTPAIIVRANQLWANYALRDAFTRDDVMAFFPGAVLAQLYSLLGDVRQVMSLLAVVTQVLVAAGVLTGLVILTRLYAQRLALLRALGAPVRFVLAVVWSYAASLIALGALAGLAVGYGATALLSRMVTEKTDILVTATLGWPEVHLVAAFVSLAMLLALLPGLAALPRNVVGALRG</sequence>
<comment type="caution">
    <text evidence="8">The sequence shown here is derived from an EMBL/GenBank/DDBJ whole genome shotgun (WGS) entry which is preliminary data.</text>
</comment>
<evidence type="ECO:0000259" key="7">
    <source>
        <dbReference type="Pfam" id="PF02687"/>
    </source>
</evidence>
<evidence type="ECO:0000256" key="3">
    <source>
        <dbReference type="ARBA" id="ARBA00022692"/>
    </source>
</evidence>
<protein>
    <recommendedName>
        <fullName evidence="7">ABC3 transporter permease C-terminal domain-containing protein</fullName>
    </recommendedName>
</protein>
<evidence type="ECO:0000313" key="8">
    <source>
        <dbReference type="EMBL" id="RAI04534.1"/>
    </source>
</evidence>
<accession>A0A8B2P3K1</accession>
<keyword evidence="4 6" id="KW-1133">Transmembrane helix</keyword>
<feature type="transmembrane region" description="Helical" evidence="6">
    <location>
        <begin position="316"/>
        <end position="339"/>
    </location>
</feature>
<feature type="transmembrane region" description="Helical" evidence="6">
    <location>
        <begin position="61"/>
        <end position="79"/>
    </location>
</feature>
<feature type="transmembrane region" description="Helical" evidence="6">
    <location>
        <begin position="294"/>
        <end position="310"/>
    </location>
</feature>
<dbReference type="OrthoDB" id="9784014at2"/>
<keyword evidence="3 6" id="KW-0812">Transmembrane</keyword>
<dbReference type="EMBL" id="QHHQ01000001">
    <property type="protein sequence ID" value="RAI04534.1"/>
    <property type="molecule type" value="Genomic_DNA"/>
</dbReference>
<keyword evidence="5 6" id="KW-0472">Membrane</keyword>
<dbReference type="InterPro" id="IPR051125">
    <property type="entry name" value="ABC-4/HrtB_transporter"/>
</dbReference>